<dbReference type="AlphaFoldDB" id="A0AAV7QFT0"/>
<name>A0AAV7QFT0_PLEWA</name>
<protein>
    <submittedName>
        <fullName evidence="1">Uncharacterized protein</fullName>
    </submittedName>
</protein>
<gene>
    <name evidence="1" type="ORF">NDU88_003488</name>
</gene>
<evidence type="ECO:0000313" key="2">
    <source>
        <dbReference type="Proteomes" id="UP001066276"/>
    </source>
</evidence>
<comment type="caution">
    <text evidence="1">The sequence shown here is derived from an EMBL/GenBank/DDBJ whole genome shotgun (WGS) entry which is preliminary data.</text>
</comment>
<sequence length="106" mass="11691">MPINALTVGIRSVVNHNHLIFDDGHHPVDKVHLVNDDSDVSKDCANTVDDRIRLSTTIVDYLVDYPSIICEVQAEEAINVAVAHTVDATVDDLFNNNFAISSKYLS</sequence>
<dbReference type="Proteomes" id="UP001066276">
    <property type="component" value="Chromosome 6"/>
</dbReference>
<proteinExistence type="predicted"/>
<keyword evidence="2" id="KW-1185">Reference proteome</keyword>
<accession>A0AAV7QFT0</accession>
<reference evidence="1" key="1">
    <citation type="journal article" date="2022" name="bioRxiv">
        <title>Sequencing and chromosome-scale assembly of the giantPleurodeles waltlgenome.</title>
        <authorList>
            <person name="Brown T."/>
            <person name="Elewa A."/>
            <person name="Iarovenko S."/>
            <person name="Subramanian E."/>
            <person name="Araus A.J."/>
            <person name="Petzold A."/>
            <person name="Susuki M."/>
            <person name="Suzuki K.-i.T."/>
            <person name="Hayashi T."/>
            <person name="Toyoda A."/>
            <person name="Oliveira C."/>
            <person name="Osipova E."/>
            <person name="Leigh N.D."/>
            <person name="Simon A."/>
            <person name="Yun M.H."/>
        </authorList>
    </citation>
    <scope>NUCLEOTIDE SEQUENCE</scope>
    <source>
        <strain evidence="1">20211129_DDA</strain>
        <tissue evidence="1">Liver</tissue>
    </source>
</reference>
<evidence type="ECO:0000313" key="1">
    <source>
        <dbReference type="EMBL" id="KAJ1137075.1"/>
    </source>
</evidence>
<organism evidence="1 2">
    <name type="scientific">Pleurodeles waltl</name>
    <name type="common">Iberian ribbed newt</name>
    <dbReference type="NCBI Taxonomy" id="8319"/>
    <lineage>
        <taxon>Eukaryota</taxon>
        <taxon>Metazoa</taxon>
        <taxon>Chordata</taxon>
        <taxon>Craniata</taxon>
        <taxon>Vertebrata</taxon>
        <taxon>Euteleostomi</taxon>
        <taxon>Amphibia</taxon>
        <taxon>Batrachia</taxon>
        <taxon>Caudata</taxon>
        <taxon>Salamandroidea</taxon>
        <taxon>Salamandridae</taxon>
        <taxon>Pleurodelinae</taxon>
        <taxon>Pleurodeles</taxon>
    </lineage>
</organism>
<dbReference type="EMBL" id="JANPWB010000010">
    <property type="protein sequence ID" value="KAJ1137075.1"/>
    <property type="molecule type" value="Genomic_DNA"/>
</dbReference>